<reference evidence="3" key="1">
    <citation type="submission" date="2016-10" db="EMBL/GenBank/DDBJ databases">
        <authorList>
            <person name="Varghese N."/>
            <person name="Submissions S."/>
        </authorList>
    </citation>
    <scope>NUCLEOTIDE SEQUENCE [LARGE SCALE GENOMIC DNA]</scope>
    <source>
        <strain evidence="3">DSM 44498</strain>
    </source>
</reference>
<proteinExistence type="predicted"/>
<accession>A0A1H4L6K8</accession>
<keyword evidence="1" id="KW-1133">Transmembrane helix</keyword>
<sequence>MALGAVSLATFWVFGLGFSMGIAAVVCGMLTISRSALAEDEVASLWALLGVIAGVVGGTASAIVALLPLAIHL</sequence>
<keyword evidence="1" id="KW-0812">Transmembrane</keyword>
<feature type="transmembrane region" description="Helical" evidence="1">
    <location>
        <begin position="12"/>
        <end position="33"/>
    </location>
</feature>
<feature type="transmembrane region" description="Helical" evidence="1">
    <location>
        <begin position="45"/>
        <end position="71"/>
    </location>
</feature>
<keyword evidence="3" id="KW-1185">Reference proteome</keyword>
<organism evidence="2 3">
    <name type="scientific">Rhodococcus koreensis</name>
    <dbReference type="NCBI Taxonomy" id="99653"/>
    <lineage>
        <taxon>Bacteria</taxon>
        <taxon>Bacillati</taxon>
        <taxon>Actinomycetota</taxon>
        <taxon>Actinomycetes</taxon>
        <taxon>Mycobacteriales</taxon>
        <taxon>Nocardiaceae</taxon>
        <taxon>Rhodococcus</taxon>
    </lineage>
</organism>
<dbReference type="AlphaFoldDB" id="A0A1H4L6K8"/>
<keyword evidence="1" id="KW-0472">Membrane</keyword>
<dbReference type="OrthoDB" id="4471900at2"/>
<name>A0A1H4L6K8_9NOCA</name>
<dbReference type="Proteomes" id="UP000183561">
    <property type="component" value="Unassembled WGS sequence"/>
</dbReference>
<dbReference type="EMBL" id="FNSV01000005">
    <property type="protein sequence ID" value="SEB65822.1"/>
    <property type="molecule type" value="Genomic_DNA"/>
</dbReference>
<protein>
    <submittedName>
        <fullName evidence="2">Uncharacterized protein</fullName>
    </submittedName>
</protein>
<gene>
    <name evidence="2" type="ORF">SAMN04490239_1094</name>
</gene>
<evidence type="ECO:0000313" key="2">
    <source>
        <dbReference type="EMBL" id="SEB65822.1"/>
    </source>
</evidence>
<evidence type="ECO:0000256" key="1">
    <source>
        <dbReference type="SAM" id="Phobius"/>
    </source>
</evidence>
<evidence type="ECO:0000313" key="3">
    <source>
        <dbReference type="Proteomes" id="UP000183561"/>
    </source>
</evidence>